<dbReference type="EMBL" id="MU158019">
    <property type="protein sequence ID" value="KAF9521591.1"/>
    <property type="molecule type" value="Genomic_DNA"/>
</dbReference>
<accession>A0A9P6E320</accession>
<evidence type="ECO:0000313" key="3">
    <source>
        <dbReference type="Proteomes" id="UP000807306"/>
    </source>
</evidence>
<feature type="compositionally biased region" description="Basic and acidic residues" evidence="1">
    <location>
        <begin position="179"/>
        <end position="190"/>
    </location>
</feature>
<sequence>MKDKTEPPTKPRSITVGQSMSTQQTEDFSVSAQSTGQSSDNGGPPSMSGSKVRLHTIQMALMETQVRAAAQRASECAEEERIATANRLEADRQASLALQRFYIAQQAHENAVAKLLGPPQQLSDPANYLLQSPSACKLKPYTPINLHSSSGLGSVIFEQETAHRGQQRNKKSSAANKSTAEKPGRGKEKAQNPSPIASGTTKSNLFVISPITGPPATQVAALSISPGIASSPSTTAPRPSAHQHLSNDVRLSPPKHSVVKRGIDENSTTSPKGKELEITIATVTERLARPLRHMDGASPRIPIGGPSNQTVPQVAIDGDDGLNNSFAAFPEEASNELNDFYRLCLPIRR</sequence>
<name>A0A9P6E320_9AGAR</name>
<dbReference type="Proteomes" id="UP000807306">
    <property type="component" value="Unassembled WGS sequence"/>
</dbReference>
<feature type="region of interest" description="Disordered" evidence="1">
    <location>
        <begin position="230"/>
        <end position="254"/>
    </location>
</feature>
<feature type="compositionally biased region" description="Polar residues" evidence="1">
    <location>
        <begin position="15"/>
        <end position="41"/>
    </location>
</feature>
<protein>
    <submittedName>
        <fullName evidence="2">Uncharacterized protein</fullName>
    </submittedName>
</protein>
<comment type="caution">
    <text evidence="2">The sequence shown here is derived from an EMBL/GenBank/DDBJ whole genome shotgun (WGS) entry which is preliminary data.</text>
</comment>
<feature type="compositionally biased region" description="Polar residues" evidence="1">
    <location>
        <begin position="191"/>
        <end position="201"/>
    </location>
</feature>
<evidence type="ECO:0000313" key="2">
    <source>
        <dbReference type="EMBL" id="KAF9521591.1"/>
    </source>
</evidence>
<organism evidence="2 3">
    <name type="scientific">Crepidotus variabilis</name>
    <dbReference type="NCBI Taxonomy" id="179855"/>
    <lineage>
        <taxon>Eukaryota</taxon>
        <taxon>Fungi</taxon>
        <taxon>Dikarya</taxon>
        <taxon>Basidiomycota</taxon>
        <taxon>Agaricomycotina</taxon>
        <taxon>Agaricomycetes</taxon>
        <taxon>Agaricomycetidae</taxon>
        <taxon>Agaricales</taxon>
        <taxon>Agaricineae</taxon>
        <taxon>Crepidotaceae</taxon>
        <taxon>Crepidotus</taxon>
    </lineage>
</organism>
<reference evidence="2" key="1">
    <citation type="submission" date="2020-11" db="EMBL/GenBank/DDBJ databases">
        <authorList>
            <consortium name="DOE Joint Genome Institute"/>
            <person name="Ahrendt S."/>
            <person name="Riley R."/>
            <person name="Andreopoulos W."/>
            <person name="Labutti K."/>
            <person name="Pangilinan J."/>
            <person name="Ruiz-Duenas F.J."/>
            <person name="Barrasa J.M."/>
            <person name="Sanchez-Garcia M."/>
            <person name="Camarero S."/>
            <person name="Miyauchi S."/>
            <person name="Serrano A."/>
            <person name="Linde D."/>
            <person name="Babiker R."/>
            <person name="Drula E."/>
            <person name="Ayuso-Fernandez I."/>
            <person name="Pacheco R."/>
            <person name="Padilla G."/>
            <person name="Ferreira P."/>
            <person name="Barriuso J."/>
            <person name="Kellner H."/>
            <person name="Castanera R."/>
            <person name="Alfaro M."/>
            <person name="Ramirez L."/>
            <person name="Pisabarro A.G."/>
            <person name="Kuo A."/>
            <person name="Tritt A."/>
            <person name="Lipzen A."/>
            <person name="He G."/>
            <person name="Yan M."/>
            <person name="Ng V."/>
            <person name="Cullen D."/>
            <person name="Martin F."/>
            <person name="Rosso M.-N."/>
            <person name="Henrissat B."/>
            <person name="Hibbett D."/>
            <person name="Martinez A.T."/>
            <person name="Grigoriev I.V."/>
        </authorList>
    </citation>
    <scope>NUCLEOTIDE SEQUENCE</scope>
    <source>
        <strain evidence="2">CBS 506.95</strain>
    </source>
</reference>
<gene>
    <name evidence="2" type="ORF">CPB83DRAFT_841141</name>
</gene>
<feature type="region of interest" description="Disordered" evidence="1">
    <location>
        <begin position="1"/>
        <end position="50"/>
    </location>
</feature>
<proteinExistence type="predicted"/>
<feature type="region of interest" description="Disordered" evidence="1">
    <location>
        <begin position="161"/>
        <end position="201"/>
    </location>
</feature>
<evidence type="ECO:0000256" key="1">
    <source>
        <dbReference type="SAM" id="MobiDB-lite"/>
    </source>
</evidence>
<feature type="compositionally biased region" description="Low complexity" evidence="1">
    <location>
        <begin position="230"/>
        <end position="240"/>
    </location>
</feature>
<keyword evidence="3" id="KW-1185">Reference proteome</keyword>
<dbReference type="AlphaFoldDB" id="A0A9P6E320"/>